<protein>
    <submittedName>
        <fullName evidence="3">L-ascorbate metabolism protein UlaG, beta-lactamase superfamily</fullName>
    </submittedName>
</protein>
<dbReference type="SUPFAM" id="SSF56281">
    <property type="entry name" value="Metallo-hydrolase/oxidoreductase"/>
    <property type="match status" value="1"/>
</dbReference>
<evidence type="ECO:0000313" key="3">
    <source>
        <dbReference type="EMBL" id="SHK15918.1"/>
    </source>
</evidence>
<dbReference type="InterPro" id="IPR036866">
    <property type="entry name" value="RibonucZ/Hydroxyglut_hydro"/>
</dbReference>
<dbReference type="RefSeq" id="WP_073290099.1">
    <property type="nucleotide sequence ID" value="NZ_FRAV01000001.1"/>
</dbReference>
<dbReference type="GO" id="GO:0016787">
    <property type="term" value="F:hydrolase activity"/>
    <property type="evidence" value="ECO:0007669"/>
    <property type="project" value="UniProtKB-KW"/>
</dbReference>
<dbReference type="InterPro" id="IPR050114">
    <property type="entry name" value="UPF0173_UPF0282_UlaG_hydrolase"/>
</dbReference>
<feature type="domain" description="Metallo-beta-lactamase" evidence="2">
    <location>
        <begin position="20"/>
        <end position="215"/>
    </location>
</feature>
<name>A0A1M6Q6Y4_9FLAO</name>
<organism evidence="3 4">
    <name type="scientific">Chryseobacterium polytrichastri</name>
    <dbReference type="NCBI Taxonomy" id="1302687"/>
    <lineage>
        <taxon>Bacteria</taxon>
        <taxon>Pseudomonadati</taxon>
        <taxon>Bacteroidota</taxon>
        <taxon>Flavobacteriia</taxon>
        <taxon>Flavobacteriales</taxon>
        <taxon>Weeksellaceae</taxon>
        <taxon>Chryseobacterium group</taxon>
        <taxon>Chryseobacterium</taxon>
    </lineage>
</organism>
<dbReference type="EMBL" id="FRAV01000001">
    <property type="protein sequence ID" value="SHK15918.1"/>
    <property type="molecule type" value="Genomic_DNA"/>
</dbReference>
<evidence type="ECO:0000259" key="2">
    <source>
        <dbReference type="Pfam" id="PF12706"/>
    </source>
</evidence>
<dbReference type="Proteomes" id="UP000184364">
    <property type="component" value="Unassembled WGS sequence"/>
</dbReference>
<keyword evidence="4" id="KW-1185">Reference proteome</keyword>
<dbReference type="AlphaFoldDB" id="A0A1M6Q6Y4"/>
<dbReference type="OrthoDB" id="9805728at2"/>
<keyword evidence="1" id="KW-0378">Hydrolase</keyword>
<sequence>MKLQLWRNATLLLNIDGIKILIDPMLGRKGSLGKMPMTDSEVLNPLVDLPFSTEELVEKLTEIDAVAITHLHPDHWDNTAIELLNKKTQIICPEAIADQIAQCGFENIVSIKDRICWRNIDISITKGRHGTGEVGKKMGLVNGFVFTHSNETVYIVGDSIWYDEIANEIDQHKPQHIIVAGGAATFSVEEPIIMTSKDIISTCNYTPKSTIWVTHLEAVSHCKEDRDYIQKKINENHVEERCFILKDGEEVFLAFD</sequence>
<proteinExistence type="predicted"/>
<reference evidence="4" key="1">
    <citation type="submission" date="2016-11" db="EMBL/GenBank/DDBJ databases">
        <authorList>
            <person name="Varghese N."/>
            <person name="Submissions S."/>
        </authorList>
    </citation>
    <scope>NUCLEOTIDE SEQUENCE [LARGE SCALE GENOMIC DNA]</scope>
    <source>
        <strain evidence="4">DSM 26899</strain>
    </source>
</reference>
<dbReference type="PANTHER" id="PTHR43546">
    <property type="entry name" value="UPF0173 METAL-DEPENDENT HYDROLASE MJ1163-RELATED"/>
    <property type="match status" value="1"/>
</dbReference>
<evidence type="ECO:0000313" key="4">
    <source>
        <dbReference type="Proteomes" id="UP000184364"/>
    </source>
</evidence>
<dbReference type="InterPro" id="IPR001279">
    <property type="entry name" value="Metallo-B-lactamas"/>
</dbReference>
<dbReference type="PANTHER" id="PTHR43546:SF9">
    <property type="entry name" value="L-ASCORBATE-6-PHOSPHATE LACTONASE ULAG-RELATED"/>
    <property type="match status" value="1"/>
</dbReference>
<gene>
    <name evidence="3" type="ORF">SAMN05444267_1001232</name>
</gene>
<dbReference type="Pfam" id="PF12706">
    <property type="entry name" value="Lactamase_B_2"/>
    <property type="match status" value="1"/>
</dbReference>
<evidence type="ECO:0000256" key="1">
    <source>
        <dbReference type="ARBA" id="ARBA00022801"/>
    </source>
</evidence>
<dbReference type="Gene3D" id="3.60.15.10">
    <property type="entry name" value="Ribonuclease Z/Hydroxyacylglutathione hydrolase-like"/>
    <property type="match status" value="1"/>
</dbReference>
<accession>A0A1M6Q6Y4</accession>